<name>A0A238J0B0_9RHOB</name>
<dbReference type="OrthoDB" id="9782219at2"/>
<dbReference type="Proteomes" id="UP000201838">
    <property type="component" value="Unassembled WGS sequence"/>
</dbReference>
<reference evidence="6" key="1">
    <citation type="submission" date="2017-05" db="EMBL/GenBank/DDBJ databases">
        <authorList>
            <person name="Rodrigo-Torres L."/>
            <person name="Arahal R. D."/>
            <person name="Lucena T."/>
        </authorList>
    </citation>
    <scope>NUCLEOTIDE SEQUENCE [LARGE SCALE GENOMIC DNA]</scope>
    <source>
        <strain evidence="6">CECT 8489</strain>
    </source>
</reference>
<proteinExistence type="predicted"/>
<dbReference type="AlphaFoldDB" id="A0A238J0B0"/>
<dbReference type="CDD" id="cd00090">
    <property type="entry name" value="HTH_ARSR"/>
    <property type="match status" value="1"/>
</dbReference>
<evidence type="ECO:0000259" key="4">
    <source>
        <dbReference type="PROSITE" id="PS51118"/>
    </source>
</evidence>
<dbReference type="InterPro" id="IPR002577">
    <property type="entry name" value="HTH_HxlR"/>
</dbReference>
<dbReference type="GO" id="GO:0006355">
    <property type="term" value="P:regulation of DNA-templated transcription"/>
    <property type="evidence" value="ECO:0007669"/>
    <property type="project" value="UniProtKB-ARBA"/>
</dbReference>
<organism evidence="5 6">
    <name type="scientific">Boseongicola aestuarii</name>
    <dbReference type="NCBI Taxonomy" id="1470561"/>
    <lineage>
        <taxon>Bacteria</taxon>
        <taxon>Pseudomonadati</taxon>
        <taxon>Pseudomonadota</taxon>
        <taxon>Alphaproteobacteria</taxon>
        <taxon>Rhodobacterales</taxon>
        <taxon>Paracoccaceae</taxon>
        <taxon>Boseongicola</taxon>
    </lineage>
</organism>
<evidence type="ECO:0000256" key="3">
    <source>
        <dbReference type="ARBA" id="ARBA00023163"/>
    </source>
</evidence>
<feature type="domain" description="HTH hxlR-type" evidence="4">
    <location>
        <begin position="10"/>
        <end position="107"/>
    </location>
</feature>
<dbReference type="InterPro" id="IPR036390">
    <property type="entry name" value="WH_DNA-bd_sf"/>
</dbReference>
<dbReference type="InterPro" id="IPR011991">
    <property type="entry name" value="ArsR-like_HTH"/>
</dbReference>
<protein>
    <submittedName>
        <fullName evidence="5">HTH-type transcriptional regulator YodB</fullName>
    </submittedName>
</protein>
<evidence type="ECO:0000313" key="6">
    <source>
        <dbReference type="Proteomes" id="UP000201838"/>
    </source>
</evidence>
<keyword evidence="2" id="KW-0238">DNA-binding</keyword>
<gene>
    <name evidence="5" type="primary">yodB</name>
    <name evidence="5" type="ORF">BOA8489_02172</name>
</gene>
<keyword evidence="3" id="KW-0804">Transcription</keyword>
<dbReference type="GO" id="GO:0003677">
    <property type="term" value="F:DNA binding"/>
    <property type="evidence" value="ECO:0007669"/>
    <property type="project" value="UniProtKB-KW"/>
</dbReference>
<keyword evidence="6" id="KW-1185">Reference proteome</keyword>
<dbReference type="Pfam" id="PF01638">
    <property type="entry name" value="HxlR"/>
    <property type="match status" value="1"/>
</dbReference>
<evidence type="ECO:0000313" key="5">
    <source>
        <dbReference type="EMBL" id="SMX24057.1"/>
    </source>
</evidence>
<dbReference type="PANTHER" id="PTHR33204:SF18">
    <property type="entry name" value="TRANSCRIPTIONAL REGULATORY PROTEIN"/>
    <property type="match status" value="1"/>
</dbReference>
<sequence>MSSKPYGIICPITRACDVLEPRWTIPILSELWAGATKFNELRRGIGSISPALLSKRLKELEDHGLIERIEDPATGAVDYVRTQMAVDLEPALNSLAVWAQKYIEAEIACEVNLSSLTWKMRRYILTEELPNRRVVIRFHFQDEDLDYDTYWIVASPGEPVQLCTSIPGFDVDLWVETTVPSLSAIILARSTVAREVEADRMFVSGDALLARTMQRWLHVTDYLPEGGPLEFSSETNKTHAAG</sequence>
<dbReference type="Gene3D" id="1.10.10.10">
    <property type="entry name" value="Winged helix-like DNA-binding domain superfamily/Winged helix DNA-binding domain"/>
    <property type="match status" value="1"/>
</dbReference>
<dbReference type="PANTHER" id="PTHR33204">
    <property type="entry name" value="TRANSCRIPTIONAL REGULATOR, MARR FAMILY"/>
    <property type="match status" value="1"/>
</dbReference>
<accession>A0A238J0B0</accession>
<evidence type="ECO:0000256" key="2">
    <source>
        <dbReference type="ARBA" id="ARBA00023125"/>
    </source>
</evidence>
<dbReference type="InterPro" id="IPR036388">
    <property type="entry name" value="WH-like_DNA-bd_sf"/>
</dbReference>
<keyword evidence="1" id="KW-0805">Transcription regulation</keyword>
<dbReference type="SUPFAM" id="SSF46785">
    <property type="entry name" value="Winged helix' DNA-binding domain"/>
    <property type="match status" value="1"/>
</dbReference>
<evidence type="ECO:0000256" key="1">
    <source>
        <dbReference type="ARBA" id="ARBA00023015"/>
    </source>
</evidence>
<dbReference type="PROSITE" id="PS51118">
    <property type="entry name" value="HTH_HXLR"/>
    <property type="match status" value="1"/>
</dbReference>
<dbReference type="RefSeq" id="WP_093974030.1">
    <property type="nucleotide sequence ID" value="NZ_FXXQ01000007.1"/>
</dbReference>
<dbReference type="EMBL" id="FXXQ01000007">
    <property type="protein sequence ID" value="SMX24057.1"/>
    <property type="molecule type" value="Genomic_DNA"/>
</dbReference>